<organism evidence="6">
    <name type="scientific">Candidatus Berkiella aquae</name>
    <dbReference type="NCBI Taxonomy" id="295108"/>
    <lineage>
        <taxon>Bacteria</taxon>
        <taxon>Pseudomonadati</taxon>
        <taxon>Pseudomonadota</taxon>
        <taxon>Gammaproteobacteria</taxon>
        <taxon>Candidatus Berkiellales</taxon>
        <taxon>Candidatus Berkiellaceae</taxon>
        <taxon>Candidatus Berkiella</taxon>
    </lineage>
</organism>
<dbReference type="PANTHER" id="PTHR14969:SF13">
    <property type="entry name" value="AT30094P"/>
    <property type="match status" value="1"/>
</dbReference>
<evidence type="ECO:0000259" key="5">
    <source>
        <dbReference type="SMART" id="SM00014"/>
    </source>
</evidence>
<dbReference type="Pfam" id="PF01569">
    <property type="entry name" value="PAP2"/>
    <property type="match status" value="1"/>
</dbReference>
<dbReference type="InterPro" id="IPR000326">
    <property type="entry name" value="PAP2/HPO"/>
</dbReference>
<evidence type="ECO:0000256" key="1">
    <source>
        <dbReference type="ARBA" id="ARBA00012374"/>
    </source>
</evidence>
<dbReference type="PATRIC" id="fig|1590043.3.peg.2804"/>
<feature type="signal peptide" evidence="4">
    <location>
        <begin position="1"/>
        <end position="25"/>
    </location>
</feature>
<dbReference type="GO" id="GO:0050380">
    <property type="term" value="F:undecaprenyl-diphosphatase activity"/>
    <property type="evidence" value="ECO:0007669"/>
    <property type="project" value="UniProtKB-EC"/>
</dbReference>
<dbReference type="InterPro" id="IPR036938">
    <property type="entry name" value="PAP2/HPO_sf"/>
</dbReference>
<dbReference type="EMBL" id="LKAJ01000015">
    <property type="protein sequence ID" value="KRG19779.1"/>
    <property type="molecule type" value="Genomic_DNA"/>
</dbReference>
<comment type="catalytic activity">
    <reaction evidence="3">
        <text>di-trans,octa-cis-undecaprenyl diphosphate + H2O = di-trans,octa-cis-undecaprenyl phosphate + phosphate + H(+)</text>
        <dbReference type="Rhea" id="RHEA:28094"/>
        <dbReference type="ChEBI" id="CHEBI:15377"/>
        <dbReference type="ChEBI" id="CHEBI:15378"/>
        <dbReference type="ChEBI" id="CHEBI:43474"/>
        <dbReference type="ChEBI" id="CHEBI:58405"/>
        <dbReference type="ChEBI" id="CHEBI:60392"/>
        <dbReference type="EC" id="3.6.1.27"/>
    </reaction>
</comment>
<dbReference type="EC" id="3.6.1.27" evidence="1"/>
<feature type="chain" id="PRO_5043129825" description="undecaprenyl-diphosphate phosphatase" evidence="4">
    <location>
        <begin position="26"/>
        <end position="185"/>
    </location>
</feature>
<dbReference type="STRING" id="295108.HT99x_02759"/>
<dbReference type="EMBL" id="LKAJ02000001">
    <property type="protein sequence ID" value="MCS5710840.1"/>
    <property type="molecule type" value="Genomic_DNA"/>
</dbReference>
<evidence type="ECO:0000256" key="3">
    <source>
        <dbReference type="ARBA" id="ARBA00047594"/>
    </source>
</evidence>
<protein>
    <recommendedName>
        <fullName evidence="1">undecaprenyl-diphosphate phosphatase</fullName>
        <ecNumber evidence="1">3.6.1.27</ecNumber>
    </recommendedName>
    <alternativeName>
        <fullName evidence="2">Undecaprenyl pyrophosphate phosphatase</fullName>
    </alternativeName>
</protein>
<dbReference type="RefSeq" id="WP_075067352.1">
    <property type="nucleotide sequence ID" value="NZ_LKAJ02000001.1"/>
</dbReference>
<evidence type="ECO:0000256" key="4">
    <source>
        <dbReference type="SAM" id="SignalP"/>
    </source>
</evidence>
<proteinExistence type="predicted"/>
<name>A0A0Q9YUJ1_9GAMM</name>
<dbReference type="SUPFAM" id="SSF48317">
    <property type="entry name" value="Acid phosphatase/Vanadium-dependent haloperoxidase"/>
    <property type="match status" value="1"/>
</dbReference>
<evidence type="ECO:0000256" key="2">
    <source>
        <dbReference type="ARBA" id="ARBA00032707"/>
    </source>
</evidence>
<reference evidence="7" key="3">
    <citation type="submission" date="2021-06" db="EMBL/GenBank/DDBJ databases">
        <title>Genomic Description and Analysis of Intracellular Bacteria, Candidatus Berkiella cookevillensis and Candidatus Berkiella aquae.</title>
        <authorList>
            <person name="Kidane D.T."/>
            <person name="Mehari Y.T."/>
            <person name="Rice F.C."/>
            <person name="Arivett B.A."/>
            <person name="Farone A.L."/>
            <person name="Berk S.G."/>
            <person name="Farone M.B."/>
        </authorList>
    </citation>
    <scope>NUCLEOTIDE SEQUENCE</scope>
    <source>
        <strain evidence="7">HT99</strain>
    </source>
</reference>
<feature type="domain" description="Phosphatidic acid phosphatase type 2/haloperoxidase" evidence="5">
    <location>
        <begin position="59"/>
        <end position="157"/>
    </location>
</feature>
<dbReference type="CDD" id="cd03394">
    <property type="entry name" value="PAP2_like_5"/>
    <property type="match status" value="1"/>
</dbReference>
<dbReference type="AlphaFoldDB" id="A0A0Q9YUJ1"/>
<reference evidence="6" key="1">
    <citation type="submission" date="2015-09" db="EMBL/GenBank/DDBJ databases">
        <title>Draft Genome Sequences of Two Novel Amoeba-resistant Intranuclear Bacteria, Candidatus Berkiella cookevillensis and Candidatus Berkiella aquae.</title>
        <authorList>
            <person name="Mehari Y.T."/>
            <person name="Arivett B.A."/>
            <person name="Farone A.L."/>
            <person name="Gunderson J.H."/>
            <person name="Farone M.B."/>
        </authorList>
    </citation>
    <scope>NUCLEOTIDE SEQUENCE [LARGE SCALE GENOMIC DNA]</scope>
    <source>
        <strain evidence="6">HT99</strain>
    </source>
</reference>
<dbReference type="SMART" id="SM00014">
    <property type="entry name" value="acidPPc"/>
    <property type="match status" value="1"/>
</dbReference>
<accession>A0A0Q9YUJ1</accession>
<evidence type="ECO:0000313" key="7">
    <source>
        <dbReference type="EMBL" id="MCS5710840.1"/>
    </source>
</evidence>
<dbReference type="Gene3D" id="1.20.144.10">
    <property type="entry name" value="Phosphatidic acid phosphatase type 2/haloperoxidase"/>
    <property type="match status" value="1"/>
</dbReference>
<keyword evidence="8" id="KW-1185">Reference proteome</keyword>
<evidence type="ECO:0000313" key="8">
    <source>
        <dbReference type="Proteomes" id="UP000051497"/>
    </source>
</evidence>
<dbReference type="PANTHER" id="PTHR14969">
    <property type="entry name" value="SPHINGOSINE-1-PHOSPHATE PHOSPHOHYDROLASE"/>
    <property type="match status" value="1"/>
</dbReference>
<keyword evidence="4" id="KW-0732">Signal</keyword>
<evidence type="ECO:0000313" key="6">
    <source>
        <dbReference type="EMBL" id="KRG19779.1"/>
    </source>
</evidence>
<gene>
    <name evidence="7" type="ORF">HT99x_005320</name>
    <name evidence="6" type="ORF">HT99x_02759</name>
</gene>
<dbReference type="Proteomes" id="UP000051497">
    <property type="component" value="Unassembled WGS sequence"/>
</dbReference>
<comment type="caution">
    <text evidence="6">The sequence shown here is derived from an EMBL/GenBank/DDBJ whole genome shotgun (WGS) entry which is preliminary data.</text>
</comment>
<reference evidence="7" key="2">
    <citation type="journal article" date="2016" name="Genome Announc.">
        <title>Draft Genome Sequences of Two Novel Amoeba-Resistant Intranuclear Bacteria, 'Candidatus Berkiella cookevillensis' and 'Candidatus Berkiella aquae'.</title>
        <authorList>
            <person name="Mehari Y.T."/>
            <person name="Arivett B.A."/>
            <person name="Farone A.L."/>
            <person name="Gunderson J.H."/>
            <person name="Farone M.B."/>
        </authorList>
    </citation>
    <scope>NUCLEOTIDE SEQUENCE</scope>
    <source>
        <strain evidence="7">HT99</strain>
    </source>
</reference>
<sequence>MKISFRKQSLIPFIILLSMARPSQASGIDDVGSESFLIAISIPLIGGIYSYTSGDIEGLKELTMSCAVTAQVTALLKNTVHRTRPNREDDLSFPSGHAAASFAGASYLHHRYGLNWGLPFYAIGTAISIQRVNVKAHYWTDVLAGAAIGYLSSYLFTVRYPNVWINPDFNPERNSYGMQMHMSFD</sequence>